<feature type="domain" description="Flavodoxin-like fold" evidence="3">
    <location>
        <begin position="1"/>
        <end position="189"/>
    </location>
</feature>
<proteinExistence type="inferred from homology"/>
<dbReference type="PANTHER" id="PTHR10204">
    <property type="entry name" value="NAD P H OXIDOREDUCTASE-RELATED"/>
    <property type="match status" value="1"/>
</dbReference>
<dbReference type="InterPro" id="IPR029039">
    <property type="entry name" value="Flavoprotein-like_sf"/>
</dbReference>
<comment type="caution">
    <text evidence="4">The sequence shown here is derived from an EMBL/GenBank/DDBJ whole genome shotgun (WGS) entry which is preliminary data.</text>
</comment>
<organism evidence="4 5">
    <name type="scientific">Streptococcus panodentis</name>
    <dbReference type="NCBI Taxonomy" id="1581472"/>
    <lineage>
        <taxon>Bacteria</taxon>
        <taxon>Bacillati</taxon>
        <taxon>Bacillota</taxon>
        <taxon>Bacilli</taxon>
        <taxon>Lactobacillales</taxon>
        <taxon>Streptococcaceae</taxon>
        <taxon>Streptococcus</taxon>
    </lineage>
</organism>
<evidence type="ECO:0000256" key="2">
    <source>
        <dbReference type="ARBA" id="ARBA00023002"/>
    </source>
</evidence>
<comment type="similarity">
    <text evidence="1">Belongs to the NAD(P)H dehydrogenase (quinone) family.</text>
</comment>
<evidence type="ECO:0000313" key="4">
    <source>
        <dbReference type="EMBL" id="MBP2621509.1"/>
    </source>
</evidence>
<reference evidence="4 5" key="1">
    <citation type="submission" date="2018-05" db="EMBL/GenBank/DDBJ databases">
        <title>Draft genome sequence of Streptococcus panodentis CCUG 70867T.</title>
        <authorList>
            <person name="Salva-Serra F."/>
            <person name="Mendez V."/>
            <person name="Jaen-Luchoro D."/>
            <person name="Gonzales-Siles L."/>
            <person name="Karlsson R."/>
            <person name="Engstrom-Jakobsson H."/>
            <person name="Busquets A."/>
            <person name="Gomila M."/>
            <person name="Pineiro-Iglesias B."/>
            <person name="Bennasar-Figueras A."/>
            <person name="Seeger M."/>
            <person name="Moore E."/>
        </authorList>
    </citation>
    <scope>NUCLEOTIDE SEQUENCE [LARGE SCALE GENOMIC DNA]</scope>
    <source>
        <strain evidence="4 5">CCUG 70867</strain>
    </source>
</reference>
<sequence length="191" mass="21834">MTTAIIYAHPYDKSFNHAILNTVLDSLRSQKQEYELLDLYADGFNPVYTKEELALFSQGQALDPLVQHYQEVMKKSSRLIFIYPIWWNDVPAIVKGFFDKVFLKEFAYRDKPSGLLEGLLPNLQEAIIFSTSAGPTWYERFIAGNASKKIVLSNTLKSVGVQKKKWFNVGRVNKISDPERQAALKKIAELV</sequence>
<dbReference type="Proteomes" id="UP001519349">
    <property type="component" value="Unassembled WGS sequence"/>
</dbReference>
<gene>
    <name evidence="4" type="ORF">DHL47_09305</name>
</gene>
<dbReference type="SUPFAM" id="SSF52218">
    <property type="entry name" value="Flavoproteins"/>
    <property type="match status" value="1"/>
</dbReference>
<protein>
    <submittedName>
        <fullName evidence="4">NAD(P)H dehydrogenase</fullName>
    </submittedName>
</protein>
<evidence type="ECO:0000256" key="1">
    <source>
        <dbReference type="ARBA" id="ARBA00006252"/>
    </source>
</evidence>
<dbReference type="InterPro" id="IPR003680">
    <property type="entry name" value="Flavodoxin_fold"/>
</dbReference>
<dbReference type="EMBL" id="QFAY01000019">
    <property type="protein sequence ID" value="MBP2621509.1"/>
    <property type="molecule type" value="Genomic_DNA"/>
</dbReference>
<evidence type="ECO:0000313" key="5">
    <source>
        <dbReference type="Proteomes" id="UP001519349"/>
    </source>
</evidence>
<dbReference type="Gene3D" id="3.40.50.360">
    <property type="match status" value="1"/>
</dbReference>
<dbReference type="InterPro" id="IPR051545">
    <property type="entry name" value="NAD(P)H_dehydrogenase_qn"/>
</dbReference>
<keyword evidence="2" id="KW-0560">Oxidoreductase</keyword>
<dbReference type="PANTHER" id="PTHR10204:SF34">
    <property type="entry name" value="NAD(P)H DEHYDROGENASE [QUINONE] 1 ISOFORM 1"/>
    <property type="match status" value="1"/>
</dbReference>
<dbReference type="Pfam" id="PF02525">
    <property type="entry name" value="Flavodoxin_2"/>
    <property type="match status" value="1"/>
</dbReference>
<keyword evidence="5" id="KW-1185">Reference proteome</keyword>
<dbReference type="RefSeq" id="WP_128837066.1">
    <property type="nucleotide sequence ID" value="NZ_QFAY01000019.1"/>
</dbReference>
<name>A0ABS5AY46_9STRE</name>
<accession>A0ABS5AY46</accession>
<evidence type="ECO:0000259" key="3">
    <source>
        <dbReference type="Pfam" id="PF02525"/>
    </source>
</evidence>